<dbReference type="AlphaFoldDB" id="A0A549SW06"/>
<evidence type="ECO:0000313" key="2">
    <source>
        <dbReference type="Proteomes" id="UP000316801"/>
    </source>
</evidence>
<gene>
    <name evidence="1" type="ORF">FNA46_22575</name>
</gene>
<feature type="non-terminal residue" evidence="1">
    <location>
        <position position="114"/>
    </location>
</feature>
<sequence>MQLDLIPGGFTLSLEGREILRHTEAAPALFVGHGEERMDMYRGNFEIEDYVVERTALPHVEIEGNRVEFSVARGLAPRFALTVDGHHMLTQALDASINRLWIRIVAFGDDADPQ</sequence>
<evidence type="ECO:0000313" key="1">
    <source>
        <dbReference type="EMBL" id="TRL33823.1"/>
    </source>
</evidence>
<reference evidence="1 2" key="1">
    <citation type="submission" date="2019-07" db="EMBL/GenBank/DDBJ databases">
        <title>Ln-dependent methylotrophs.</title>
        <authorList>
            <person name="Tani A."/>
        </authorList>
    </citation>
    <scope>NUCLEOTIDE SEQUENCE [LARGE SCALE GENOMIC DNA]</scope>
    <source>
        <strain evidence="1 2">SM12</strain>
    </source>
</reference>
<dbReference type="Proteomes" id="UP000316801">
    <property type="component" value="Unassembled WGS sequence"/>
</dbReference>
<proteinExistence type="predicted"/>
<comment type="caution">
    <text evidence="1">The sequence shown here is derived from an EMBL/GenBank/DDBJ whole genome shotgun (WGS) entry which is preliminary data.</text>
</comment>
<organism evidence="1 2">
    <name type="scientific">Rhizobium straminoryzae</name>
    <dbReference type="NCBI Taxonomy" id="1387186"/>
    <lineage>
        <taxon>Bacteria</taxon>
        <taxon>Pseudomonadati</taxon>
        <taxon>Pseudomonadota</taxon>
        <taxon>Alphaproteobacteria</taxon>
        <taxon>Hyphomicrobiales</taxon>
        <taxon>Rhizobiaceae</taxon>
        <taxon>Rhizobium/Agrobacterium group</taxon>
        <taxon>Rhizobium</taxon>
    </lineage>
</organism>
<dbReference type="EMBL" id="VJMG01000077">
    <property type="protein sequence ID" value="TRL33823.1"/>
    <property type="molecule type" value="Genomic_DNA"/>
</dbReference>
<protein>
    <submittedName>
        <fullName evidence="1">Alpha-glucosidase</fullName>
    </submittedName>
</protein>
<name>A0A549SW06_9HYPH</name>
<keyword evidence="2" id="KW-1185">Reference proteome</keyword>
<accession>A0A549SW06</accession>